<dbReference type="InterPro" id="IPR029058">
    <property type="entry name" value="AB_hydrolase_fold"/>
</dbReference>
<dbReference type="PANTHER" id="PTHR43433">
    <property type="entry name" value="HYDROLASE, ALPHA/BETA FOLD FAMILY PROTEIN"/>
    <property type="match status" value="1"/>
</dbReference>
<dbReference type="STRING" id="1081109.A0A166NLL0"/>
<comment type="caution">
    <text evidence="2">The sequence shown here is derived from an EMBL/GenBank/DDBJ whole genome shotgun (WGS) entry which is preliminary data.</text>
</comment>
<dbReference type="Proteomes" id="UP000078544">
    <property type="component" value="Unassembled WGS sequence"/>
</dbReference>
<protein>
    <submittedName>
        <fullName evidence="2">Interferon-induced GTP-binding protein mx2</fullName>
    </submittedName>
</protein>
<dbReference type="EMBL" id="AZGY01000020">
    <property type="protein sequence ID" value="KZZ90850.1"/>
    <property type="molecule type" value="Genomic_DNA"/>
</dbReference>
<accession>A0A166NLL0</accession>
<evidence type="ECO:0000313" key="3">
    <source>
        <dbReference type="Proteomes" id="UP000078544"/>
    </source>
</evidence>
<dbReference type="Pfam" id="PF12697">
    <property type="entry name" value="Abhydrolase_6"/>
    <property type="match status" value="1"/>
</dbReference>
<name>A0A166NLL0_9HYPO</name>
<dbReference type="InterPro" id="IPR050471">
    <property type="entry name" value="AB_hydrolase"/>
</dbReference>
<evidence type="ECO:0000259" key="1">
    <source>
        <dbReference type="Pfam" id="PF12697"/>
    </source>
</evidence>
<dbReference type="Gene3D" id="3.40.50.1820">
    <property type="entry name" value="alpha/beta hydrolase"/>
    <property type="match status" value="1"/>
</dbReference>
<proteinExistence type="predicted"/>
<organism evidence="2 3">
    <name type="scientific">Moelleriella libera RCEF 2490</name>
    <dbReference type="NCBI Taxonomy" id="1081109"/>
    <lineage>
        <taxon>Eukaryota</taxon>
        <taxon>Fungi</taxon>
        <taxon>Dikarya</taxon>
        <taxon>Ascomycota</taxon>
        <taxon>Pezizomycotina</taxon>
        <taxon>Sordariomycetes</taxon>
        <taxon>Hypocreomycetidae</taxon>
        <taxon>Hypocreales</taxon>
        <taxon>Clavicipitaceae</taxon>
        <taxon>Moelleriella</taxon>
    </lineage>
</organism>
<dbReference type="OrthoDB" id="294702at2759"/>
<evidence type="ECO:0000313" key="2">
    <source>
        <dbReference type="EMBL" id="KZZ90850.1"/>
    </source>
</evidence>
<reference evidence="2 3" key="1">
    <citation type="journal article" date="2016" name="Genome Biol. Evol.">
        <title>Divergent and convergent evolution of fungal pathogenicity.</title>
        <authorList>
            <person name="Shang Y."/>
            <person name="Xiao G."/>
            <person name="Zheng P."/>
            <person name="Cen K."/>
            <person name="Zhan S."/>
            <person name="Wang C."/>
        </authorList>
    </citation>
    <scope>NUCLEOTIDE SEQUENCE [LARGE SCALE GENOMIC DNA]</scope>
    <source>
        <strain evidence="2 3">RCEF 2490</strain>
    </source>
</reference>
<sequence>MSSPATFLDDPRFSRSVELPADPSKNRPDVFHITYADYGHRDEQHPETETVLLFFGPLGGSRWIHVAKDAVAKRRRIRIIHPDRPGFGGTDAVDMKHRIQTWSGAVVSLLEHLAIKHVSVACHSGGTVYALDALLRYPQILNTENPYFAIGAPWIAPAQTDSMLMSLVQALPSGMINQTDKLANLVHGYVGPVISSSLGFVAKAFTKDSGAEQEAMRREGAKFEEELRTAIGERIFQHGIKGMSSDMLLLLRKDLGPAGWSDWDNYDRLVPRLAESLAAAHRKLRVHVFYAESDFMSSANGTRYFDDCWNETNRGAAIEYEATTVPGSDHDSIWNLTVGAMQDMFSELAAHSRRGEPASEPIV</sequence>
<dbReference type="AlphaFoldDB" id="A0A166NLL0"/>
<feature type="domain" description="AB hydrolase-1" evidence="1">
    <location>
        <begin position="61"/>
        <end position="288"/>
    </location>
</feature>
<gene>
    <name evidence="2" type="ORF">AAL_07076</name>
</gene>
<keyword evidence="3" id="KW-1185">Reference proteome</keyword>
<dbReference type="PANTHER" id="PTHR43433:SF10">
    <property type="entry name" value="AB HYDROLASE-1 DOMAIN-CONTAINING PROTEIN"/>
    <property type="match status" value="1"/>
</dbReference>
<dbReference type="InterPro" id="IPR000073">
    <property type="entry name" value="AB_hydrolase_1"/>
</dbReference>
<dbReference type="SUPFAM" id="SSF53474">
    <property type="entry name" value="alpha/beta-Hydrolases"/>
    <property type="match status" value="1"/>
</dbReference>